<dbReference type="SMART" id="SM00382">
    <property type="entry name" value="AAA"/>
    <property type="match status" value="1"/>
</dbReference>
<feature type="domain" description="FtsK" evidence="5">
    <location>
        <begin position="225"/>
        <end position="404"/>
    </location>
</feature>
<evidence type="ECO:0000259" key="5">
    <source>
        <dbReference type="PROSITE" id="PS50901"/>
    </source>
</evidence>
<dbReference type="PANTHER" id="PTHR22683">
    <property type="entry name" value="SPORULATION PROTEIN RELATED"/>
    <property type="match status" value="1"/>
</dbReference>
<gene>
    <name evidence="6" type="ORF">A4G28_04115</name>
</gene>
<dbReference type="PROSITE" id="PS50901">
    <property type="entry name" value="FTSK"/>
    <property type="match status" value="1"/>
</dbReference>
<reference evidence="7" key="1">
    <citation type="submission" date="2016-04" db="EMBL/GenBank/DDBJ databases">
        <authorList>
            <person name="Strapagiel D."/>
            <person name="Borowka P."/>
            <person name="Marciniak B."/>
            <person name="Bakula Z."/>
            <person name="Van Ingen J."/>
            <person name="Safianowska A."/>
            <person name="Dziadek J."/>
            <person name="Jagielski T."/>
        </authorList>
    </citation>
    <scope>NUCLEOTIDE SEQUENCE [LARGE SCALE GENOMIC DNA]</scope>
    <source>
        <strain evidence="7">1010001458</strain>
    </source>
</reference>
<dbReference type="InterPro" id="IPR050206">
    <property type="entry name" value="FtsK/SpoIIIE/SftA"/>
</dbReference>
<dbReference type="InterPro" id="IPR027417">
    <property type="entry name" value="P-loop_NTPase"/>
</dbReference>
<evidence type="ECO:0000313" key="7">
    <source>
        <dbReference type="Proteomes" id="UP000077342"/>
    </source>
</evidence>
<proteinExistence type="predicted"/>
<comment type="caution">
    <text evidence="6">The sequence shown here is derived from an EMBL/GenBank/DDBJ whole genome shotgun (WGS) entry which is preliminary data.</text>
</comment>
<sequence length="472" mass="50829">MPPKSKGSDSSDDDWVGQLLVGVVKATSIGVLRFALRWPDVATVLTVLAVTGVLGGLRWACVLTTVWAVGVWGWRLGEPVSYERLIGKPVADYRRTYLVYRRRWRTICEHHGLTISPRGKPDADPLVPDLSSVRIGAAVDTLVVRLLVGQSVKTWQTQVDGLAAAFGAHHVTIQLGPVAMGRGRDIVLRVRHHDALAIPIPVVRPCPQSPVVRLANVPVGITEQGSPWSLPVAGRHILVGGATGAGKGSVLWSLVAGLAPGIKSGLIAVRCLDPKGGMEFAAGQALFDRFAYDSDSILAVLRDTTAIMLARAQRLRGTTRCHRPTRAEPHIVLLVDELATLTAYADRKQRAEVDQLLGLWLAQGRAVGVSVIAAVQDPSKDVVALRQLFPVRVGLRMTEATQTAMILSTSAHQQGARCEEIPDTTPGVGYVFTEGNTAIARVRAFHVTDSDIAWLAANFDPTARRGNNQGHR</sequence>
<dbReference type="SUPFAM" id="SSF52540">
    <property type="entry name" value="P-loop containing nucleoside triphosphate hydrolases"/>
    <property type="match status" value="1"/>
</dbReference>
<feature type="transmembrane region" description="Helical" evidence="4">
    <location>
        <begin position="15"/>
        <end position="36"/>
    </location>
</feature>
<dbReference type="Proteomes" id="UP000077342">
    <property type="component" value="Unassembled WGS sequence"/>
</dbReference>
<dbReference type="GO" id="GO:0003677">
    <property type="term" value="F:DNA binding"/>
    <property type="evidence" value="ECO:0007669"/>
    <property type="project" value="InterPro"/>
</dbReference>
<evidence type="ECO:0000256" key="2">
    <source>
        <dbReference type="ARBA" id="ARBA00022840"/>
    </source>
</evidence>
<dbReference type="InterPro" id="IPR002543">
    <property type="entry name" value="FtsK_dom"/>
</dbReference>
<keyword evidence="4" id="KW-1133">Transmembrane helix</keyword>
<dbReference type="RefSeq" id="WP_075513630.1">
    <property type="nucleotide sequence ID" value="NZ_CP089224.1"/>
</dbReference>
<feature type="binding site" evidence="3">
    <location>
        <begin position="241"/>
        <end position="248"/>
    </location>
    <ligand>
        <name>ATP</name>
        <dbReference type="ChEBI" id="CHEBI:30616"/>
    </ligand>
</feature>
<organism evidence="6 7">
    <name type="scientific">Mycobacterium ostraviense</name>
    <dbReference type="NCBI Taxonomy" id="2738409"/>
    <lineage>
        <taxon>Bacteria</taxon>
        <taxon>Bacillati</taxon>
        <taxon>Actinomycetota</taxon>
        <taxon>Actinomycetes</taxon>
        <taxon>Mycobacteriales</taxon>
        <taxon>Mycobacteriaceae</taxon>
        <taxon>Mycobacterium</taxon>
    </lineage>
</organism>
<protein>
    <recommendedName>
        <fullName evidence="5">FtsK domain-containing protein</fullName>
    </recommendedName>
</protein>
<keyword evidence="2 3" id="KW-0067">ATP-binding</keyword>
<dbReference type="InterPro" id="IPR003593">
    <property type="entry name" value="AAA+_ATPase"/>
</dbReference>
<keyword evidence="4" id="KW-0472">Membrane</keyword>
<evidence type="ECO:0000313" key="6">
    <source>
        <dbReference type="EMBL" id="KZS54788.1"/>
    </source>
</evidence>
<dbReference type="CDD" id="cd01127">
    <property type="entry name" value="TrwB_TraG_TraD_VirD4"/>
    <property type="match status" value="1"/>
</dbReference>
<keyword evidence="4" id="KW-0812">Transmembrane</keyword>
<keyword evidence="1 3" id="KW-0547">Nucleotide-binding</keyword>
<feature type="transmembrane region" description="Helical" evidence="4">
    <location>
        <begin position="48"/>
        <end position="74"/>
    </location>
</feature>
<evidence type="ECO:0000256" key="4">
    <source>
        <dbReference type="SAM" id="Phobius"/>
    </source>
</evidence>
<dbReference type="GO" id="GO:0005524">
    <property type="term" value="F:ATP binding"/>
    <property type="evidence" value="ECO:0007669"/>
    <property type="project" value="UniProtKB-UniRule"/>
</dbReference>
<dbReference type="AlphaFoldDB" id="A0A163SZY1"/>
<keyword evidence="7" id="KW-1185">Reference proteome</keyword>
<evidence type="ECO:0000256" key="1">
    <source>
        <dbReference type="ARBA" id="ARBA00022741"/>
    </source>
</evidence>
<dbReference type="Gene3D" id="3.40.50.300">
    <property type="entry name" value="P-loop containing nucleotide triphosphate hydrolases"/>
    <property type="match status" value="1"/>
</dbReference>
<name>A0A163SZY1_9MYCO</name>
<dbReference type="Pfam" id="PF01580">
    <property type="entry name" value="FtsK_SpoIIIE"/>
    <property type="match status" value="1"/>
</dbReference>
<accession>A0A163SZY1</accession>
<evidence type="ECO:0000256" key="3">
    <source>
        <dbReference type="PROSITE-ProRule" id="PRU00289"/>
    </source>
</evidence>
<dbReference type="PANTHER" id="PTHR22683:SF41">
    <property type="entry name" value="DNA TRANSLOCASE FTSK"/>
    <property type="match status" value="1"/>
</dbReference>
<dbReference type="EMBL" id="LWCI01000181">
    <property type="protein sequence ID" value="KZS54788.1"/>
    <property type="molecule type" value="Genomic_DNA"/>
</dbReference>